<reference evidence="6 7" key="1">
    <citation type="submission" date="2022-03" db="EMBL/GenBank/DDBJ databases">
        <authorList>
            <person name="Macdonald S."/>
            <person name="Ahmed S."/>
            <person name="Newling K."/>
        </authorList>
    </citation>
    <scope>NUCLEOTIDE SEQUENCE [LARGE SCALE GENOMIC DNA]</scope>
</reference>
<evidence type="ECO:0000259" key="5">
    <source>
        <dbReference type="PROSITE" id="PS51005"/>
    </source>
</evidence>
<keyword evidence="2" id="KW-0238">DNA-binding</keyword>
<evidence type="ECO:0000313" key="7">
    <source>
        <dbReference type="Proteomes" id="UP001642260"/>
    </source>
</evidence>
<evidence type="ECO:0000256" key="2">
    <source>
        <dbReference type="ARBA" id="ARBA00023125"/>
    </source>
</evidence>
<accession>A0ABC8KD73</accession>
<dbReference type="Pfam" id="PF02365">
    <property type="entry name" value="NAM"/>
    <property type="match status" value="1"/>
</dbReference>
<protein>
    <recommendedName>
        <fullName evidence="5">NAC domain-containing protein</fullName>
    </recommendedName>
</protein>
<gene>
    <name evidence="6" type="ORF">ERUC_LOCUS21269</name>
</gene>
<dbReference type="InterPro" id="IPR036093">
    <property type="entry name" value="NAC_dom_sf"/>
</dbReference>
<dbReference type="Gene3D" id="2.170.150.80">
    <property type="entry name" value="NAC domain"/>
    <property type="match status" value="1"/>
</dbReference>
<name>A0ABC8KD73_ERUVS</name>
<comment type="caution">
    <text evidence="6">The sequence shown here is derived from an EMBL/GenBank/DDBJ whole genome shotgun (WGS) entry which is preliminary data.</text>
</comment>
<dbReference type="PROSITE" id="PS51005">
    <property type="entry name" value="NAC"/>
    <property type="match status" value="1"/>
</dbReference>
<evidence type="ECO:0000256" key="3">
    <source>
        <dbReference type="ARBA" id="ARBA00023163"/>
    </source>
</evidence>
<organism evidence="6 7">
    <name type="scientific">Eruca vesicaria subsp. sativa</name>
    <name type="common">Garden rocket</name>
    <name type="synonym">Eruca sativa</name>
    <dbReference type="NCBI Taxonomy" id="29727"/>
    <lineage>
        <taxon>Eukaryota</taxon>
        <taxon>Viridiplantae</taxon>
        <taxon>Streptophyta</taxon>
        <taxon>Embryophyta</taxon>
        <taxon>Tracheophyta</taxon>
        <taxon>Spermatophyta</taxon>
        <taxon>Magnoliopsida</taxon>
        <taxon>eudicotyledons</taxon>
        <taxon>Gunneridae</taxon>
        <taxon>Pentapetalae</taxon>
        <taxon>rosids</taxon>
        <taxon>malvids</taxon>
        <taxon>Brassicales</taxon>
        <taxon>Brassicaceae</taxon>
        <taxon>Brassiceae</taxon>
        <taxon>Eruca</taxon>
    </lineage>
</organism>
<feature type="domain" description="NAC" evidence="5">
    <location>
        <begin position="3"/>
        <end position="117"/>
    </location>
</feature>
<dbReference type="SUPFAM" id="SSF101941">
    <property type="entry name" value="NAC domain"/>
    <property type="match status" value="1"/>
</dbReference>
<proteinExistence type="predicted"/>
<dbReference type="AlphaFoldDB" id="A0ABC8KD73"/>
<dbReference type="PANTHER" id="PTHR31744:SF210">
    <property type="entry name" value="NAC DOMAIN-CONTAINING PROTEIN 86-LIKE"/>
    <property type="match status" value="1"/>
</dbReference>
<evidence type="ECO:0000256" key="4">
    <source>
        <dbReference type="ARBA" id="ARBA00023242"/>
    </source>
</evidence>
<sequence length="117" mass="13619">MVDPVGFRFRPTDEEIVDYYLRSRSKNIDGNKSHVDKVINTVDIYSFDPWELPPQSSSMRNATMLLFGMEKGSKDNKYNGGERQSRKKRSCFLRKTGVNVNMINPTVQQPMKRKKKN</sequence>
<dbReference type="Proteomes" id="UP001642260">
    <property type="component" value="Unassembled WGS sequence"/>
</dbReference>
<evidence type="ECO:0000313" key="6">
    <source>
        <dbReference type="EMBL" id="CAH8355514.1"/>
    </source>
</evidence>
<dbReference type="GO" id="GO:0003677">
    <property type="term" value="F:DNA binding"/>
    <property type="evidence" value="ECO:0007669"/>
    <property type="project" value="UniProtKB-KW"/>
</dbReference>
<keyword evidence="4" id="KW-0539">Nucleus</keyword>
<keyword evidence="1" id="KW-0805">Transcription regulation</keyword>
<evidence type="ECO:0000256" key="1">
    <source>
        <dbReference type="ARBA" id="ARBA00023015"/>
    </source>
</evidence>
<keyword evidence="7" id="KW-1185">Reference proteome</keyword>
<dbReference type="PANTHER" id="PTHR31744">
    <property type="entry name" value="PROTEIN CUP-SHAPED COTYLEDON 2-RELATED"/>
    <property type="match status" value="1"/>
</dbReference>
<dbReference type="EMBL" id="CAKOAT010208487">
    <property type="protein sequence ID" value="CAH8355514.1"/>
    <property type="molecule type" value="Genomic_DNA"/>
</dbReference>
<keyword evidence="3" id="KW-0804">Transcription</keyword>
<dbReference type="InterPro" id="IPR003441">
    <property type="entry name" value="NAC-dom"/>
</dbReference>